<feature type="compositionally biased region" description="Basic and acidic residues" evidence="1">
    <location>
        <begin position="1"/>
        <end position="18"/>
    </location>
</feature>
<organism evidence="2 3">
    <name type="scientific">Miscanthus lutarioriparius</name>
    <dbReference type="NCBI Taxonomy" id="422564"/>
    <lineage>
        <taxon>Eukaryota</taxon>
        <taxon>Viridiplantae</taxon>
        <taxon>Streptophyta</taxon>
        <taxon>Embryophyta</taxon>
        <taxon>Tracheophyta</taxon>
        <taxon>Spermatophyta</taxon>
        <taxon>Magnoliopsida</taxon>
        <taxon>Liliopsida</taxon>
        <taxon>Poales</taxon>
        <taxon>Poaceae</taxon>
        <taxon>PACMAD clade</taxon>
        <taxon>Panicoideae</taxon>
        <taxon>Andropogonodae</taxon>
        <taxon>Andropogoneae</taxon>
        <taxon>Saccharinae</taxon>
        <taxon>Miscanthus</taxon>
    </lineage>
</organism>
<feature type="compositionally biased region" description="Basic and acidic residues" evidence="1">
    <location>
        <begin position="189"/>
        <end position="204"/>
    </location>
</feature>
<keyword evidence="3" id="KW-1185">Reference proteome</keyword>
<feature type="region of interest" description="Disordered" evidence="1">
    <location>
        <begin position="181"/>
        <end position="207"/>
    </location>
</feature>
<dbReference type="OrthoDB" id="721341at2759"/>
<accession>A0A811SMP8</accession>
<protein>
    <submittedName>
        <fullName evidence="2">Uncharacterized protein</fullName>
    </submittedName>
</protein>
<name>A0A811SMP8_9POAL</name>
<gene>
    <name evidence="2" type="ORF">NCGR_LOCUS66385</name>
</gene>
<dbReference type="AlphaFoldDB" id="A0A811SMP8"/>
<feature type="region of interest" description="Disordered" evidence="1">
    <location>
        <begin position="94"/>
        <end position="113"/>
    </location>
</feature>
<reference evidence="2" key="1">
    <citation type="submission" date="2020-10" db="EMBL/GenBank/DDBJ databases">
        <authorList>
            <person name="Han B."/>
            <person name="Lu T."/>
            <person name="Zhao Q."/>
            <person name="Huang X."/>
            <person name="Zhao Y."/>
        </authorList>
    </citation>
    <scope>NUCLEOTIDE SEQUENCE</scope>
</reference>
<feature type="region of interest" description="Disordered" evidence="1">
    <location>
        <begin position="1"/>
        <end position="29"/>
    </location>
</feature>
<evidence type="ECO:0000256" key="1">
    <source>
        <dbReference type="SAM" id="MobiDB-lite"/>
    </source>
</evidence>
<dbReference type="Proteomes" id="UP000604825">
    <property type="component" value="Unassembled WGS sequence"/>
</dbReference>
<proteinExistence type="predicted"/>
<feature type="region of interest" description="Disordered" evidence="1">
    <location>
        <begin position="60"/>
        <end position="79"/>
    </location>
</feature>
<sequence>MPSDEKDKVRAKKREYQRSRRARLKAEANASKLIAPSEITAKKEEAQAKNREYQRERYAALPNHKEEFQEKNRQYQRSHRARLKAKANASKLIASSEITNTRMDDKGNSCKRKWGMTSQVDNIDQGTREDQGTLKHMAMKRYRHAMPGNKKDEVLTKKRVRKDVYQRDYLAHKKVDQGALNSGIWEPEDTMHGIEENDLDKLNPNEDCPDIYEDDEARMFNDKGELEF</sequence>
<dbReference type="EMBL" id="CAJGYO010000445">
    <property type="protein sequence ID" value="CAD6342287.1"/>
    <property type="molecule type" value="Genomic_DNA"/>
</dbReference>
<evidence type="ECO:0000313" key="2">
    <source>
        <dbReference type="EMBL" id="CAD6342287.1"/>
    </source>
</evidence>
<feature type="compositionally biased region" description="Basic and acidic residues" evidence="1">
    <location>
        <begin position="60"/>
        <end position="73"/>
    </location>
</feature>
<comment type="caution">
    <text evidence="2">The sequence shown here is derived from an EMBL/GenBank/DDBJ whole genome shotgun (WGS) entry which is preliminary data.</text>
</comment>
<evidence type="ECO:0000313" key="3">
    <source>
        <dbReference type="Proteomes" id="UP000604825"/>
    </source>
</evidence>